<dbReference type="Pfam" id="PF14346">
    <property type="entry name" value="DUF4398"/>
    <property type="match status" value="1"/>
</dbReference>
<sequence length="293" mass="31263">MNKTILHLTLPALLAALMLVAACSSAPTSTGLLDQTRGDYMAAQSNPTVSSFAPLEFKQAGDALEQANAAAARRESLEQVDRLAYVAKQKIATAQEVAKQKSAEAEVANAARQRDQLRLDVRTQEAEQARMKAEQAQRQAQSAEAAKGQAQARADALAAQLADLAAKKTERGTVITLGDVLFDSNQARLTPEGMLMARKLADVLAKHPQRTVLIEGFTDSIGGAAHNLALSQRRAEAVRNALLDMGISGDRIATRGYGEAYPVAGNDRAGDRKLNRRVEIVLSEEGAAIPLRG</sequence>
<dbReference type="RefSeq" id="WP_273673612.1">
    <property type="nucleotide sequence ID" value="NZ_JAQQXR010000010.1"/>
</dbReference>
<keyword evidence="2 4" id="KW-0472">Membrane</keyword>
<reference evidence="8 9" key="1">
    <citation type="submission" date="2022-10" db="EMBL/GenBank/DDBJ databases">
        <title>Janthinobacterium sp. hw3 Genome sequencing.</title>
        <authorList>
            <person name="Park S."/>
        </authorList>
    </citation>
    <scope>NUCLEOTIDE SEQUENCE [LARGE SCALE GENOMIC DNA]</scope>
    <source>
        <strain evidence="9">hw3</strain>
    </source>
</reference>
<dbReference type="Gene3D" id="3.30.1330.60">
    <property type="entry name" value="OmpA-like domain"/>
    <property type="match status" value="1"/>
</dbReference>
<dbReference type="PROSITE" id="PS51257">
    <property type="entry name" value="PROKAR_LIPOPROTEIN"/>
    <property type="match status" value="1"/>
</dbReference>
<dbReference type="PRINTS" id="PR01021">
    <property type="entry name" value="OMPADOMAIN"/>
</dbReference>
<evidence type="ECO:0000256" key="2">
    <source>
        <dbReference type="ARBA" id="ARBA00023136"/>
    </source>
</evidence>
<dbReference type="CDD" id="cd07185">
    <property type="entry name" value="OmpA_C-like"/>
    <property type="match status" value="1"/>
</dbReference>
<proteinExistence type="predicted"/>
<dbReference type="InterPro" id="IPR036737">
    <property type="entry name" value="OmpA-like_sf"/>
</dbReference>
<dbReference type="PANTHER" id="PTHR30329">
    <property type="entry name" value="STATOR ELEMENT OF FLAGELLAR MOTOR COMPLEX"/>
    <property type="match status" value="1"/>
</dbReference>
<keyword evidence="5" id="KW-0175">Coiled coil</keyword>
<evidence type="ECO:0000313" key="8">
    <source>
        <dbReference type="EMBL" id="MDC8760056.1"/>
    </source>
</evidence>
<keyword evidence="9" id="KW-1185">Reference proteome</keyword>
<evidence type="ECO:0000256" key="6">
    <source>
        <dbReference type="SAM" id="SignalP"/>
    </source>
</evidence>
<dbReference type="InterPro" id="IPR006664">
    <property type="entry name" value="OMP_bac"/>
</dbReference>
<feature type="coiled-coil region" evidence="5">
    <location>
        <begin position="100"/>
        <end position="167"/>
    </location>
</feature>
<evidence type="ECO:0000256" key="3">
    <source>
        <dbReference type="ARBA" id="ARBA00023237"/>
    </source>
</evidence>
<gene>
    <name evidence="8" type="ORF">OIK44_20925</name>
</gene>
<organism evidence="8 9">
    <name type="scientific">Janthinobacterium fluminis</name>
    <dbReference type="NCBI Taxonomy" id="2987524"/>
    <lineage>
        <taxon>Bacteria</taxon>
        <taxon>Pseudomonadati</taxon>
        <taxon>Pseudomonadota</taxon>
        <taxon>Betaproteobacteria</taxon>
        <taxon>Burkholderiales</taxon>
        <taxon>Oxalobacteraceae</taxon>
        <taxon>Janthinobacterium</taxon>
    </lineage>
</organism>
<comment type="subcellular location">
    <subcellularLocation>
        <location evidence="1">Cell outer membrane</location>
    </subcellularLocation>
</comment>
<dbReference type="SUPFAM" id="SSF103088">
    <property type="entry name" value="OmpA-like"/>
    <property type="match status" value="1"/>
</dbReference>
<dbReference type="PANTHER" id="PTHR30329:SF21">
    <property type="entry name" value="LIPOPROTEIN YIAD-RELATED"/>
    <property type="match status" value="1"/>
</dbReference>
<name>A0ABT5K5J9_9BURK</name>
<feature type="chain" id="PRO_5046822457" evidence="6">
    <location>
        <begin position="22"/>
        <end position="293"/>
    </location>
</feature>
<comment type="caution">
    <text evidence="8">The sequence shown here is derived from an EMBL/GenBank/DDBJ whole genome shotgun (WGS) entry which is preliminary data.</text>
</comment>
<dbReference type="EMBL" id="JAQQXR010000010">
    <property type="protein sequence ID" value="MDC8760056.1"/>
    <property type="molecule type" value="Genomic_DNA"/>
</dbReference>
<accession>A0ABT5K5J9</accession>
<evidence type="ECO:0000313" key="9">
    <source>
        <dbReference type="Proteomes" id="UP001221208"/>
    </source>
</evidence>
<dbReference type="Proteomes" id="UP001221208">
    <property type="component" value="Unassembled WGS sequence"/>
</dbReference>
<evidence type="ECO:0000259" key="7">
    <source>
        <dbReference type="PROSITE" id="PS51123"/>
    </source>
</evidence>
<keyword evidence="6" id="KW-0732">Signal</keyword>
<dbReference type="InterPro" id="IPR025511">
    <property type="entry name" value="DUF4398"/>
</dbReference>
<protein>
    <submittedName>
        <fullName evidence="8">OmpA family protein</fullName>
    </submittedName>
</protein>
<evidence type="ECO:0000256" key="1">
    <source>
        <dbReference type="ARBA" id="ARBA00004442"/>
    </source>
</evidence>
<feature type="domain" description="OmpA-like" evidence="7">
    <location>
        <begin position="170"/>
        <end position="286"/>
    </location>
</feature>
<dbReference type="Pfam" id="PF00691">
    <property type="entry name" value="OmpA"/>
    <property type="match status" value="1"/>
</dbReference>
<evidence type="ECO:0000256" key="4">
    <source>
        <dbReference type="PROSITE-ProRule" id="PRU00473"/>
    </source>
</evidence>
<dbReference type="PROSITE" id="PS51123">
    <property type="entry name" value="OMPA_2"/>
    <property type="match status" value="1"/>
</dbReference>
<evidence type="ECO:0000256" key="5">
    <source>
        <dbReference type="SAM" id="Coils"/>
    </source>
</evidence>
<dbReference type="InterPro" id="IPR050330">
    <property type="entry name" value="Bact_OuterMem_StrucFunc"/>
</dbReference>
<feature type="signal peptide" evidence="6">
    <location>
        <begin position="1"/>
        <end position="21"/>
    </location>
</feature>
<keyword evidence="3" id="KW-0998">Cell outer membrane</keyword>
<dbReference type="InterPro" id="IPR006665">
    <property type="entry name" value="OmpA-like"/>
</dbReference>